<dbReference type="Gene3D" id="3.40.50.10350">
    <property type="entry name" value="Glycerate kinase, domain 1"/>
    <property type="match status" value="2"/>
</dbReference>
<accession>A0ABV2JPV1</accession>
<dbReference type="NCBIfam" id="TIGR00045">
    <property type="entry name" value="glycerate kinase"/>
    <property type="match status" value="1"/>
</dbReference>
<organism evidence="5 6">
    <name type="scientific">Streptococcus gallinaceus</name>
    <dbReference type="NCBI Taxonomy" id="165758"/>
    <lineage>
        <taxon>Bacteria</taxon>
        <taxon>Bacillati</taxon>
        <taxon>Bacillota</taxon>
        <taxon>Bacilli</taxon>
        <taxon>Lactobacillales</taxon>
        <taxon>Streptococcaceae</taxon>
        <taxon>Streptococcus</taxon>
    </lineage>
</organism>
<evidence type="ECO:0000256" key="3">
    <source>
        <dbReference type="ARBA" id="ARBA00022777"/>
    </source>
</evidence>
<evidence type="ECO:0000313" key="5">
    <source>
        <dbReference type="EMBL" id="MET3644838.1"/>
    </source>
</evidence>
<comment type="similarity">
    <text evidence="1 4">Belongs to the glycerate kinase type-1 family.</text>
</comment>
<protein>
    <submittedName>
        <fullName evidence="5">Glycerate kinase</fullName>
        <ecNumber evidence="5">2.7.1.31</ecNumber>
    </submittedName>
</protein>
<evidence type="ECO:0000256" key="4">
    <source>
        <dbReference type="PIRNR" id="PIRNR006078"/>
    </source>
</evidence>
<dbReference type="InterPro" id="IPR018193">
    <property type="entry name" value="Glyc_kinase_flavodox-like_fold"/>
</dbReference>
<dbReference type="PANTHER" id="PTHR21599">
    <property type="entry name" value="GLYCERATE KINASE"/>
    <property type="match status" value="1"/>
</dbReference>
<gene>
    <name evidence="5" type="ORF">ABID27_001469</name>
</gene>
<dbReference type="InterPro" id="IPR004381">
    <property type="entry name" value="Glycerate_kinase"/>
</dbReference>
<keyword evidence="2 4" id="KW-0808">Transferase</keyword>
<dbReference type="InterPro" id="IPR036129">
    <property type="entry name" value="Glycerate_kinase_sf"/>
</dbReference>
<proteinExistence type="inferred from homology"/>
<dbReference type="PANTHER" id="PTHR21599:SF0">
    <property type="entry name" value="GLYCERATE KINASE"/>
    <property type="match status" value="1"/>
</dbReference>
<dbReference type="EC" id="2.7.1.31" evidence="5"/>
<keyword evidence="6" id="KW-1185">Reference proteome</keyword>
<dbReference type="Gene3D" id="3.90.1510.10">
    <property type="entry name" value="Glycerate kinase, domain 2"/>
    <property type="match status" value="2"/>
</dbReference>
<evidence type="ECO:0000256" key="1">
    <source>
        <dbReference type="ARBA" id="ARBA00006284"/>
    </source>
</evidence>
<dbReference type="GO" id="GO:0008887">
    <property type="term" value="F:glycerate kinase activity"/>
    <property type="evidence" value="ECO:0007669"/>
    <property type="project" value="UniProtKB-EC"/>
</dbReference>
<evidence type="ECO:0000313" key="6">
    <source>
        <dbReference type="Proteomes" id="UP001549055"/>
    </source>
</evidence>
<keyword evidence="3 4" id="KW-0418">Kinase</keyword>
<dbReference type="RefSeq" id="WP_354281273.1">
    <property type="nucleotide sequence ID" value="NZ_JBEPMK010000005.1"/>
</dbReference>
<name>A0ABV2JPV1_9STRE</name>
<dbReference type="Pfam" id="PF02595">
    <property type="entry name" value="Gly_kinase"/>
    <property type="match status" value="2"/>
</dbReference>
<dbReference type="EMBL" id="JBEPMK010000005">
    <property type="protein sequence ID" value="MET3644838.1"/>
    <property type="molecule type" value="Genomic_DNA"/>
</dbReference>
<sequence>MRVLVAIDSFKGSATSAEMNQAVRAGLLDASPSLEVETVAIADGGEGILDALACALSGEMVQVQATDLLGRPLSVAYLVAQGRAFIESASLLGIDKITPSPEIFEKASSAGLADLVLDALERNCRQIFVTLGGTGSSDGGRGFLEKLVPYAEQLRQVEIIGLTDVRNPYAGPEGYARIFGPQKGGTPEQIAVEDARAREFVHKIRAEKQMDLQKLAGSGAAGGLGGAILVLGGKLRPGFLSIVDLIGLEEKVAHSDLVITGEGRLDSQSFQGKAPVGLAELAQVYNRPVIALCGAVGERELALYSDFLAVFSIQTKAQSLENAMKESETLKNARFVAGNVWQLFSKSSTGI</sequence>
<comment type="caution">
    <text evidence="5">The sequence shown here is derived from an EMBL/GenBank/DDBJ whole genome shotgun (WGS) entry which is preliminary data.</text>
</comment>
<dbReference type="PIRSF" id="PIRSF006078">
    <property type="entry name" value="GlxK"/>
    <property type="match status" value="1"/>
</dbReference>
<evidence type="ECO:0000256" key="2">
    <source>
        <dbReference type="ARBA" id="ARBA00022679"/>
    </source>
</evidence>
<dbReference type="InterPro" id="IPR018197">
    <property type="entry name" value="Glycerate_kinase_RE-like"/>
</dbReference>
<dbReference type="Proteomes" id="UP001549055">
    <property type="component" value="Unassembled WGS sequence"/>
</dbReference>
<reference evidence="5 6" key="1">
    <citation type="submission" date="2024-06" db="EMBL/GenBank/DDBJ databases">
        <title>Genomic Encyclopedia of Type Strains, Phase IV (KMG-IV): sequencing the most valuable type-strain genomes for metagenomic binning, comparative biology and taxonomic classification.</title>
        <authorList>
            <person name="Goeker M."/>
        </authorList>
    </citation>
    <scope>NUCLEOTIDE SEQUENCE [LARGE SCALE GENOMIC DNA]</scope>
    <source>
        <strain evidence="5 6">DSM 15349</strain>
    </source>
</reference>
<dbReference type="SUPFAM" id="SSF110738">
    <property type="entry name" value="Glycerate kinase I"/>
    <property type="match status" value="1"/>
</dbReference>